<dbReference type="Proteomes" id="UP000663981">
    <property type="component" value="Unassembled WGS sequence"/>
</dbReference>
<evidence type="ECO:0000256" key="2">
    <source>
        <dbReference type="ARBA" id="ARBA00023125"/>
    </source>
</evidence>
<dbReference type="GO" id="GO:0003677">
    <property type="term" value="F:DNA binding"/>
    <property type="evidence" value="ECO:0007669"/>
    <property type="project" value="UniProtKB-KW"/>
</dbReference>
<evidence type="ECO:0000313" key="6">
    <source>
        <dbReference type="EMBL" id="MBO1514115.1"/>
    </source>
</evidence>
<reference evidence="6 7" key="1">
    <citation type="submission" date="2021-03" db="EMBL/GenBank/DDBJ databases">
        <title>Whole genome sequence of Metabacillus bambusae BG109.</title>
        <authorList>
            <person name="Jeong J.W."/>
        </authorList>
    </citation>
    <scope>NUCLEOTIDE SEQUENCE [LARGE SCALE GENOMIC DNA]</scope>
    <source>
        <strain evidence="6 7">BG109</strain>
    </source>
</reference>
<dbReference type="SMART" id="SM00354">
    <property type="entry name" value="HTH_LACI"/>
    <property type="match status" value="1"/>
</dbReference>
<dbReference type="PROSITE" id="PS00356">
    <property type="entry name" value="HTH_LACI_1"/>
    <property type="match status" value="1"/>
</dbReference>
<dbReference type="InterPro" id="IPR000843">
    <property type="entry name" value="HTH_LacI"/>
</dbReference>
<dbReference type="PRINTS" id="PR00036">
    <property type="entry name" value="HTHLACI"/>
</dbReference>
<keyword evidence="1" id="KW-0805">Transcription regulation</keyword>
<evidence type="ECO:0000256" key="3">
    <source>
        <dbReference type="ARBA" id="ARBA00023163"/>
    </source>
</evidence>
<dbReference type="InterPro" id="IPR001387">
    <property type="entry name" value="Cro/C1-type_HTH"/>
</dbReference>
<keyword evidence="7" id="KW-1185">Reference proteome</keyword>
<dbReference type="PANTHER" id="PTHR30146">
    <property type="entry name" value="LACI-RELATED TRANSCRIPTIONAL REPRESSOR"/>
    <property type="match status" value="1"/>
</dbReference>
<keyword evidence="3" id="KW-0804">Transcription</keyword>
<evidence type="ECO:0000256" key="1">
    <source>
        <dbReference type="ARBA" id="ARBA00023015"/>
    </source>
</evidence>
<dbReference type="SUPFAM" id="SSF53822">
    <property type="entry name" value="Periplasmic binding protein-like I"/>
    <property type="match status" value="1"/>
</dbReference>
<dbReference type="CDD" id="cd06284">
    <property type="entry name" value="PBP1_LacI-like"/>
    <property type="match status" value="1"/>
</dbReference>
<sequence length="338" mass="37629">MESKNLTIQDVAKRANVSVATVSRVINNSSLVREATRSKVLEVIETLGYSPNFLGRDLRRDQTMRILLLTPSLIWPIMLDLFRGIDDAAQRHGYSVIAAPTTNSKKKEQELIAMLKNRFVDGLIVIGSTLSPQELDDLGKQYSLVQCSEWKETKYTSIVSIDDKKAGYDAISYLIKSGHKRIAMIGSKNSGSALLRLQGYQEAIAKAGLKFDESLVKFGDFTYEDGLCLTKDLLKLEDKPTAIFCINDVVAVGCVNALKKNGIRVPDEVAVVGFDDTKEALMSIPEITTIAQPKYELGYRTFELLINQMNQEGSNYQNITLEHNLILRGSTVNIDIKE</sequence>
<dbReference type="Gene3D" id="3.40.50.2300">
    <property type="match status" value="2"/>
</dbReference>
<proteinExistence type="predicted"/>
<dbReference type="CDD" id="cd01392">
    <property type="entry name" value="HTH_LacI"/>
    <property type="match status" value="1"/>
</dbReference>
<dbReference type="EMBL" id="JAGDEL010000020">
    <property type="protein sequence ID" value="MBO1514115.1"/>
    <property type="molecule type" value="Genomic_DNA"/>
</dbReference>
<dbReference type="InterPro" id="IPR001761">
    <property type="entry name" value="Peripla_BP/Lac1_sug-bd_dom"/>
</dbReference>
<organism evidence="6 7">
    <name type="scientific">Metabacillus bambusae</name>
    <dbReference type="NCBI Taxonomy" id="2795218"/>
    <lineage>
        <taxon>Bacteria</taxon>
        <taxon>Bacillati</taxon>
        <taxon>Bacillota</taxon>
        <taxon>Bacilli</taxon>
        <taxon>Bacillales</taxon>
        <taxon>Bacillaceae</taxon>
        <taxon>Metabacillus</taxon>
    </lineage>
</organism>
<feature type="domain" description="HTH lacI-type" evidence="4">
    <location>
        <begin position="6"/>
        <end position="60"/>
    </location>
</feature>
<dbReference type="Pfam" id="PF00356">
    <property type="entry name" value="LacI"/>
    <property type="match status" value="1"/>
</dbReference>
<dbReference type="RefSeq" id="WP_207981043.1">
    <property type="nucleotide sequence ID" value="NZ_JAGDEL010000020.1"/>
</dbReference>
<evidence type="ECO:0000259" key="5">
    <source>
        <dbReference type="PROSITE" id="PS50943"/>
    </source>
</evidence>
<dbReference type="PANTHER" id="PTHR30146:SF109">
    <property type="entry name" value="HTH-TYPE TRANSCRIPTIONAL REGULATOR GALS"/>
    <property type="match status" value="1"/>
</dbReference>
<accession>A0ABS3N7I8</accession>
<evidence type="ECO:0000313" key="7">
    <source>
        <dbReference type="Proteomes" id="UP000663981"/>
    </source>
</evidence>
<dbReference type="InterPro" id="IPR010982">
    <property type="entry name" value="Lambda_DNA-bd_dom_sf"/>
</dbReference>
<keyword evidence="2 6" id="KW-0238">DNA-binding</keyword>
<dbReference type="PROSITE" id="PS50932">
    <property type="entry name" value="HTH_LACI_2"/>
    <property type="match status" value="1"/>
</dbReference>
<dbReference type="SUPFAM" id="SSF47413">
    <property type="entry name" value="lambda repressor-like DNA-binding domains"/>
    <property type="match status" value="1"/>
</dbReference>
<feature type="domain" description="HTH cro/C1-type" evidence="5">
    <location>
        <begin position="2"/>
        <end position="54"/>
    </location>
</feature>
<dbReference type="Gene3D" id="1.10.260.40">
    <property type="entry name" value="lambda repressor-like DNA-binding domains"/>
    <property type="match status" value="1"/>
</dbReference>
<gene>
    <name evidence="6" type="ORF">I7822_21055</name>
</gene>
<comment type="caution">
    <text evidence="6">The sequence shown here is derived from an EMBL/GenBank/DDBJ whole genome shotgun (WGS) entry which is preliminary data.</text>
</comment>
<protein>
    <submittedName>
        <fullName evidence="6">LacI family DNA-binding transcriptional regulator</fullName>
    </submittedName>
</protein>
<name>A0ABS3N7I8_9BACI</name>
<dbReference type="Pfam" id="PF00532">
    <property type="entry name" value="Peripla_BP_1"/>
    <property type="match status" value="1"/>
</dbReference>
<dbReference type="InterPro" id="IPR028082">
    <property type="entry name" value="Peripla_BP_I"/>
</dbReference>
<dbReference type="PROSITE" id="PS50943">
    <property type="entry name" value="HTH_CROC1"/>
    <property type="match status" value="1"/>
</dbReference>
<evidence type="ECO:0000259" key="4">
    <source>
        <dbReference type="PROSITE" id="PS50932"/>
    </source>
</evidence>